<protein>
    <recommendedName>
        <fullName evidence="2">Exostosin GT47 domain-containing protein</fullName>
    </recommendedName>
</protein>
<name>A0A7S1S065_ALECA</name>
<proteinExistence type="predicted"/>
<dbReference type="AlphaFoldDB" id="A0A7S1S065"/>
<evidence type="ECO:0008006" key="2">
    <source>
        <dbReference type="Google" id="ProtNLM"/>
    </source>
</evidence>
<sequence>MRGKEFNVLASWGEIVSWLDEAKNSVHAIPFLEPSGQYFEISNTSLRAVEIAHKARSQLRSWINTPAARAAGAVYRRFGPAEWWNQLARYRFLLSPTGSGIQTAKNIEALLVLTIPIVTRPDEFTTYDELVEMGFPIVLVRRWSDVTLNRTAAWWAELSPRLHSFRRNCLTAEGFWRMYMGDVSRCE</sequence>
<accession>A0A7S1S065</accession>
<reference evidence="1" key="1">
    <citation type="submission" date="2021-01" db="EMBL/GenBank/DDBJ databases">
        <authorList>
            <person name="Corre E."/>
            <person name="Pelletier E."/>
            <person name="Niang G."/>
            <person name="Scheremetjew M."/>
            <person name="Finn R."/>
            <person name="Kale V."/>
            <person name="Holt S."/>
            <person name="Cochrane G."/>
            <person name="Meng A."/>
            <person name="Brown T."/>
            <person name="Cohen L."/>
        </authorList>
    </citation>
    <scope>NUCLEOTIDE SEQUENCE</scope>
    <source>
        <strain evidence="1">OF101</strain>
    </source>
</reference>
<dbReference type="EMBL" id="HBGE01096222">
    <property type="protein sequence ID" value="CAD9180487.1"/>
    <property type="molecule type" value="Transcribed_RNA"/>
</dbReference>
<evidence type="ECO:0000313" key="1">
    <source>
        <dbReference type="EMBL" id="CAD9180487.1"/>
    </source>
</evidence>
<organism evidence="1">
    <name type="scientific">Alexandrium catenella</name>
    <name type="common">Red tide dinoflagellate</name>
    <name type="synonym">Gonyaulax catenella</name>
    <dbReference type="NCBI Taxonomy" id="2925"/>
    <lineage>
        <taxon>Eukaryota</taxon>
        <taxon>Sar</taxon>
        <taxon>Alveolata</taxon>
        <taxon>Dinophyceae</taxon>
        <taxon>Gonyaulacales</taxon>
        <taxon>Pyrocystaceae</taxon>
        <taxon>Alexandrium</taxon>
    </lineage>
</organism>
<gene>
    <name evidence="1" type="ORF">ACAT0790_LOCUS57259</name>
</gene>